<keyword evidence="3" id="KW-1185">Reference proteome</keyword>
<sequence length="138" mass="15108">MQVTPYLFFPGTCEEAVSFYAETLGLPKPRFFYFEAMPPEEQARMPGVSPKSVMNCALDYQGQMLFLASDDTTPAPAAMAGCSIHLALDAVDDAHRVFATFASGGEIGMPMAETFWTPAFGTVKDRFGIRWMVSVTDS</sequence>
<dbReference type="Proteomes" id="UP001348149">
    <property type="component" value="Unassembled WGS sequence"/>
</dbReference>
<dbReference type="Pfam" id="PF00903">
    <property type="entry name" value="Glyoxalase"/>
    <property type="match status" value="1"/>
</dbReference>
<dbReference type="InterPro" id="IPR029068">
    <property type="entry name" value="Glyas_Bleomycin-R_OHBP_Dase"/>
</dbReference>
<comment type="caution">
    <text evidence="2">The sequence shown here is derived from an EMBL/GenBank/DDBJ whole genome shotgun (WGS) entry which is preliminary data.</text>
</comment>
<dbReference type="InterPro" id="IPR028973">
    <property type="entry name" value="PhnB-like"/>
</dbReference>
<protein>
    <submittedName>
        <fullName evidence="2">VOC family protein</fullName>
    </submittedName>
</protein>
<name>A0ABU6HEV0_9RHOB</name>
<feature type="domain" description="Glyoxalase/fosfomycin resistance/dioxygenase" evidence="1">
    <location>
        <begin position="8"/>
        <end position="133"/>
    </location>
</feature>
<reference evidence="2 3" key="1">
    <citation type="submission" date="2024-01" db="EMBL/GenBank/DDBJ databases">
        <title>Mesobacterium rodlantinim sp. nov., isolated from shallow sea hydrothermal systems off Kueishantao Island.</title>
        <authorList>
            <person name="Su Z."/>
            <person name="Tang K."/>
        </authorList>
    </citation>
    <scope>NUCLEOTIDE SEQUENCE [LARGE SCALE GENOMIC DNA]</scope>
    <source>
        <strain evidence="2 3">TK19101</strain>
    </source>
</reference>
<dbReference type="EMBL" id="JAYLLH010000007">
    <property type="protein sequence ID" value="MEC3861002.1"/>
    <property type="molecule type" value="Genomic_DNA"/>
</dbReference>
<dbReference type="CDD" id="cd06588">
    <property type="entry name" value="PhnB_like"/>
    <property type="match status" value="1"/>
</dbReference>
<gene>
    <name evidence="2" type="ORF">VK792_06870</name>
</gene>
<organism evidence="2 3">
    <name type="scientific">Mesobacterium hydrothermale</name>
    <dbReference type="NCBI Taxonomy" id="3111907"/>
    <lineage>
        <taxon>Bacteria</taxon>
        <taxon>Pseudomonadati</taxon>
        <taxon>Pseudomonadota</taxon>
        <taxon>Alphaproteobacteria</taxon>
        <taxon>Rhodobacterales</taxon>
        <taxon>Roseobacteraceae</taxon>
        <taxon>Mesobacterium</taxon>
    </lineage>
</organism>
<dbReference type="Gene3D" id="3.10.180.10">
    <property type="entry name" value="2,3-Dihydroxybiphenyl 1,2-Dioxygenase, domain 1"/>
    <property type="match status" value="1"/>
</dbReference>
<dbReference type="SUPFAM" id="SSF54593">
    <property type="entry name" value="Glyoxalase/Bleomycin resistance protein/Dihydroxybiphenyl dioxygenase"/>
    <property type="match status" value="1"/>
</dbReference>
<dbReference type="PANTHER" id="PTHR33990:SF1">
    <property type="entry name" value="PROTEIN YJDN"/>
    <property type="match status" value="1"/>
</dbReference>
<accession>A0ABU6HEV0</accession>
<proteinExistence type="predicted"/>
<dbReference type="InterPro" id="IPR004360">
    <property type="entry name" value="Glyas_Fos-R_dOase_dom"/>
</dbReference>
<evidence type="ECO:0000313" key="3">
    <source>
        <dbReference type="Proteomes" id="UP001348149"/>
    </source>
</evidence>
<evidence type="ECO:0000259" key="1">
    <source>
        <dbReference type="Pfam" id="PF00903"/>
    </source>
</evidence>
<evidence type="ECO:0000313" key="2">
    <source>
        <dbReference type="EMBL" id="MEC3861002.1"/>
    </source>
</evidence>
<dbReference type="PANTHER" id="PTHR33990">
    <property type="entry name" value="PROTEIN YJDN-RELATED"/>
    <property type="match status" value="1"/>
</dbReference>
<dbReference type="RefSeq" id="WP_326296658.1">
    <property type="nucleotide sequence ID" value="NZ_JAYLLH010000007.1"/>
</dbReference>